<comment type="caution">
    <text evidence="7">The sequence shown here is derived from an EMBL/GenBank/DDBJ whole genome shotgun (WGS) entry which is preliminary data.</text>
</comment>
<dbReference type="Pfam" id="PF07690">
    <property type="entry name" value="MFS_1"/>
    <property type="match status" value="1"/>
</dbReference>
<dbReference type="Gene3D" id="1.20.1250.20">
    <property type="entry name" value="MFS general substrate transporter like domains"/>
    <property type="match status" value="1"/>
</dbReference>
<proteinExistence type="predicted"/>
<dbReference type="RefSeq" id="WP_267144831.1">
    <property type="nucleotide sequence ID" value="NZ_JAODIL010000082.1"/>
</dbReference>
<dbReference type="Proteomes" id="UP001064262">
    <property type="component" value="Unassembled WGS sequence"/>
</dbReference>
<dbReference type="InterPro" id="IPR020846">
    <property type="entry name" value="MFS_dom"/>
</dbReference>
<evidence type="ECO:0000259" key="6">
    <source>
        <dbReference type="PROSITE" id="PS50850"/>
    </source>
</evidence>
<dbReference type="PROSITE" id="PS00216">
    <property type="entry name" value="SUGAR_TRANSPORT_1"/>
    <property type="match status" value="1"/>
</dbReference>
<evidence type="ECO:0000256" key="4">
    <source>
        <dbReference type="ARBA" id="ARBA00023136"/>
    </source>
</evidence>
<feature type="domain" description="Major facilitator superfamily (MFS) profile" evidence="6">
    <location>
        <begin position="25"/>
        <end position="437"/>
    </location>
</feature>
<feature type="transmembrane region" description="Helical" evidence="5">
    <location>
        <begin position="149"/>
        <end position="172"/>
    </location>
</feature>
<dbReference type="PROSITE" id="PS50850">
    <property type="entry name" value="MFS"/>
    <property type="match status" value="1"/>
</dbReference>
<evidence type="ECO:0000313" key="7">
    <source>
        <dbReference type="EMBL" id="MCU5779557.1"/>
    </source>
</evidence>
<protein>
    <submittedName>
        <fullName evidence="7">Aromatic acid/H+ symport family MFS transporter</fullName>
    </submittedName>
</protein>
<dbReference type="GO" id="GO:0046943">
    <property type="term" value="F:carboxylic acid transmembrane transporter activity"/>
    <property type="evidence" value="ECO:0007669"/>
    <property type="project" value="TreeGrafter"/>
</dbReference>
<keyword evidence="8" id="KW-1185">Reference proteome</keyword>
<evidence type="ECO:0000256" key="2">
    <source>
        <dbReference type="ARBA" id="ARBA00022692"/>
    </source>
</evidence>
<keyword evidence="2 5" id="KW-0812">Transmembrane</keyword>
<dbReference type="PROSITE" id="PS00217">
    <property type="entry name" value="SUGAR_TRANSPORT_2"/>
    <property type="match status" value="1"/>
</dbReference>
<evidence type="ECO:0000256" key="1">
    <source>
        <dbReference type="ARBA" id="ARBA00004127"/>
    </source>
</evidence>
<gene>
    <name evidence="7" type="ORF">N5923_18900</name>
</gene>
<dbReference type="SUPFAM" id="SSF103473">
    <property type="entry name" value="MFS general substrate transporter"/>
    <property type="match status" value="1"/>
</dbReference>
<feature type="transmembrane region" description="Helical" evidence="5">
    <location>
        <begin position="116"/>
        <end position="137"/>
    </location>
</feature>
<dbReference type="AlphaFoldDB" id="A0A9J6PV50"/>
<reference evidence="7" key="1">
    <citation type="submission" date="2022-09" db="EMBL/GenBank/DDBJ databases">
        <title>Winslowiella arboricola sp. nov., isolated from bleeding cankers on broadleaf hosts.</title>
        <authorList>
            <person name="Brady C."/>
            <person name="Kaur S."/>
            <person name="Crampton B."/>
            <person name="Maddock D."/>
            <person name="Arnold D."/>
            <person name="Denman S."/>
        </authorList>
    </citation>
    <scope>NUCLEOTIDE SEQUENCE</scope>
    <source>
        <strain evidence="7">BAC 15a-03b</strain>
    </source>
</reference>
<keyword evidence="4 5" id="KW-0472">Membrane</keyword>
<evidence type="ECO:0000256" key="5">
    <source>
        <dbReference type="SAM" id="Phobius"/>
    </source>
</evidence>
<dbReference type="PANTHER" id="PTHR23508:SF10">
    <property type="entry name" value="CARBOXYLIC ACID TRANSPORTER PROTEIN HOMOLOG"/>
    <property type="match status" value="1"/>
</dbReference>
<accession>A0A9J6PV50</accession>
<sequence>MSSSEAIDVRQLINSAALSGYQKCIILLCFIVVALDGMDIALMGFIAPALKVSWGVTNHQLGLVISSALIGLALGALFAGPLADRFGRRAIIITSVFFFGLWTLATALSQNAEQMMLFRFLTGLGLGAAMPNVGTLVAEFSPERKRSFIITVVFCGFTFGAAAGGFAASWLIPRFGWHSVLLMGGLLPLLVMPLLLRYLPESVRFLITRGAPAARIRTIIEKMHPGSTAADKQFQLVSARQSEGAVRTVLSRNYLTGSLMLWGSYFMGLFLVYLIGSWLPSLIKDIGMTVTQAALITAMYQAGGTVGSLFAGWLMDKINANRALALIYGCGGIATVAIGLAPADALVLSGIAFCSGFCLNGANTGMNALSASYYPTHARATGSSWMHGVGRIGAILSAFAGAEMLSLGWSFSQVFLLLAIPALLTSVMLLAKSAYGYQRPL</sequence>
<dbReference type="CDD" id="cd17365">
    <property type="entry name" value="MFS_PcaK_like"/>
    <property type="match status" value="1"/>
</dbReference>
<feature type="transmembrane region" description="Helical" evidence="5">
    <location>
        <begin position="25"/>
        <end position="49"/>
    </location>
</feature>
<comment type="subcellular location">
    <subcellularLocation>
        <location evidence="1">Endomembrane system</location>
        <topology evidence="1">Multi-pass membrane protein</topology>
    </subcellularLocation>
</comment>
<dbReference type="InterPro" id="IPR011701">
    <property type="entry name" value="MFS"/>
</dbReference>
<feature type="transmembrane region" description="Helical" evidence="5">
    <location>
        <begin position="415"/>
        <end position="435"/>
    </location>
</feature>
<feature type="transmembrane region" description="Helical" evidence="5">
    <location>
        <begin position="291"/>
        <end position="311"/>
    </location>
</feature>
<evidence type="ECO:0000313" key="8">
    <source>
        <dbReference type="Proteomes" id="UP001064262"/>
    </source>
</evidence>
<feature type="transmembrane region" description="Helical" evidence="5">
    <location>
        <begin position="178"/>
        <end position="199"/>
    </location>
</feature>
<dbReference type="InterPro" id="IPR036259">
    <property type="entry name" value="MFS_trans_sf"/>
</dbReference>
<name>A0A9J6PV50_9GAMM</name>
<organism evidence="7 8">
    <name type="scientific">Winslowiella arboricola</name>
    <dbReference type="NCBI Taxonomy" id="2978220"/>
    <lineage>
        <taxon>Bacteria</taxon>
        <taxon>Pseudomonadati</taxon>
        <taxon>Pseudomonadota</taxon>
        <taxon>Gammaproteobacteria</taxon>
        <taxon>Enterobacterales</taxon>
        <taxon>Erwiniaceae</taxon>
        <taxon>Winslowiella</taxon>
    </lineage>
</organism>
<feature type="transmembrane region" description="Helical" evidence="5">
    <location>
        <begin position="259"/>
        <end position="279"/>
    </location>
</feature>
<dbReference type="GO" id="GO:0005886">
    <property type="term" value="C:plasma membrane"/>
    <property type="evidence" value="ECO:0007669"/>
    <property type="project" value="UniProtKB-SubCell"/>
</dbReference>
<dbReference type="EMBL" id="JAODIM010000043">
    <property type="protein sequence ID" value="MCU5779557.1"/>
    <property type="molecule type" value="Genomic_DNA"/>
</dbReference>
<dbReference type="PANTHER" id="PTHR23508">
    <property type="entry name" value="CARBOXYLIC ACID TRANSPORTER PROTEIN HOMOLOG"/>
    <property type="match status" value="1"/>
</dbReference>
<dbReference type="InterPro" id="IPR005829">
    <property type="entry name" value="Sugar_transporter_CS"/>
</dbReference>
<feature type="transmembrane region" description="Helical" evidence="5">
    <location>
        <begin position="323"/>
        <end position="341"/>
    </location>
</feature>
<feature type="transmembrane region" description="Helical" evidence="5">
    <location>
        <begin position="61"/>
        <end position="83"/>
    </location>
</feature>
<feature type="transmembrane region" description="Helical" evidence="5">
    <location>
        <begin position="90"/>
        <end position="110"/>
    </location>
</feature>
<evidence type="ECO:0000256" key="3">
    <source>
        <dbReference type="ARBA" id="ARBA00022989"/>
    </source>
</evidence>
<keyword evidence="3 5" id="KW-1133">Transmembrane helix</keyword>